<dbReference type="InterPro" id="IPR009097">
    <property type="entry name" value="Cyclic_Pdiesterase"/>
</dbReference>
<comment type="caution">
    <text evidence="3">The sequence shown here is derived from an EMBL/GenBank/DDBJ whole genome shotgun (WGS) entry which is preliminary data.</text>
</comment>
<dbReference type="GO" id="GO:0010738">
    <property type="term" value="P:regulation of protein kinase A signaling"/>
    <property type="evidence" value="ECO:0007669"/>
    <property type="project" value="TreeGrafter"/>
</dbReference>
<dbReference type="PANTHER" id="PTHR15934:SF2">
    <property type="entry name" value="A-KINASE ANCHOR PROTEIN 7-LIKE PHOSPHOESTERASE DOMAIN-CONTAINING PROTEIN"/>
    <property type="match status" value="1"/>
</dbReference>
<dbReference type="Gene3D" id="3.90.1140.10">
    <property type="entry name" value="Cyclic phosphodiesterase"/>
    <property type="match status" value="1"/>
</dbReference>
<dbReference type="PANTHER" id="PTHR15934">
    <property type="entry name" value="RNA 2',3'-CYCLIC PHOSPHODIESTERASE"/>
    <property type="match status" value="1"/>
</dbReference>
<dbReference type="EMBL" id="CAJOBG010004606">
    <property type="protein sequence ID" value="CAF4118193.1"/>
    <property type="molecule type" value="Genomic_DNA"/>
</dbReference>
<dbReference type="SUPFAM" id="SSF55144">
    <property type="entry name" value="LigT-like"/>
    <property type="match status" value="1"/>
</dbReference>
<keyword evidence="1" id="KW-0732">Signal</keyword>
<evidence type="ECO:0000313" key="3">
    <source>
        <dbReference type="EMBL" id="CAF4118193.1"/>
    </source>
</evidence>
<feature type="chain" id="PRO_5032978524" description="A-kinase anchor protein 7-like phosphoesterase domain-containing protein" evidence="1">
    <location>
        <begin position="18"/>
        <end position="176"/>
    </location>
</feature>
<gene>
    <name evidence="3" type="ORF">OVN521_LOCUS21822</name>
</gene>
<dbReference type="AlphaFoldDB" id="A0A819W6X1"/>
<feature type="signal peptide" evidence="1">
    <location>
        <begin position="1"/>
        <end position="17"/>
    </location>
</feature>
<keyword evidence="4" id="KW-1185">Reference proteome</keyword>
<dbReference type="GO" id="GO:0034237">
    <property type="term" value="F:protein kinase A regulatory subunit binding"/>
    <property type="evidence" value="ECO:0007669"/>
    <property type="project" value="TreeGrafter"/>
</dbReference>
<name>A0A819W6X1_9BILA</name>
<dbReference type="GO" id="GO:0005829">
    <property type="term" value="C:cytosol"/>
    <property type="evidence" value="ECO:0007669"/>
    <property type="project" value="TreeGrafter"/>
</dbReference>
<proteinExistence type="predicted"/>
<sequence>MIHLVLYMTLCILVCSCEFCIRTSMNSIYFGVAQQSLADVYHQVSLAKLPLPQITFAGLSHFEHKVLYMNPVQDAHLDVLARIAEICRETYEKNGIMSADVRKFNPHLTLFKLSKAPYLYRKGVRKIEQCWDSKYNDHHFGIENFRSIHLCNMLNEGHDGYYEIFHEEHLFNNDQD</sequence>
<dbReference type="InterPro" id="IPR052641">
    <property type="entry name" value="AKAP7_isoform_gamma"/>
</dbReference>
<protein>
    <recommendedName>
        <fullName evidence="2">A-kinase anchor protein 7-like phosphoesterase domain-containing protein</fullName>
    </recommendedName>
</protein>
<reference evidence="3" key="1">
    <citation type="submission" date="2021-02" db="EMBL/GenBank/DDBJ databases">
        <authorList>
            <person name="Nowell W R."/>
        </authorList>
    </citation>
    <scope>NUCLEOTIDE SEQUENCE</scope>
</reference>
<organism evidence="3 4">
    <name type="scientific">Rotaria magnacalcarata</name>
    <dbReference type="NCBI Taxonomy" id="392030"/>
    <lineage>
        <taxon>Eukaryota</taxon>
        <taxon>Metazoa</taxon>
        <taxon>Spiralia</taxon>
        <taxon>Gnathifera</taxon>
        <taxon>Rotifera</taxon>
        <taxon>Eurotatoria</taxon>
        <taxon>Bdelloidea</taxon>
        <taxon>Philodinida</taxon>
        <taxon>Philodinidae</taxon>
        <taxon>Rotaria</taxon>
    </lineage>
</organism>
<accession>A0A819W6X1</accession>
<evidence type="ECO:0000259" key="2">
    <source>
        <dbReference type="Pfam" id="PF10469"/>
    </source>
</evidence>
<dbReference type="Proteomes" id="UP000663866">
    <property type="component" value="Unassembled WGS sequence"/>
</dbReference>
<dbReference type="Pfam" id="PF10469">
    <property type="entry name" value="AKAP7_NLS"/>
    <property type="match status" value="1"/>
</dbReference>
<evidence type="ECO:0000313" key="4">
    <source>
        <dbReference type="Proteomes" id="UP000663866"/>
    </source>
</evidence>
<dbReference type="InterPro" id="IPR019510">
    <property type="entry name" value="AKAP7-like_phosphoesterase"/>
</dbReference>
<evidence type="ECO:0000256" key="1">
    <source>
        <dbReference type="SAM" id="SignalP"/>
    </source>
</evidence>
<feature type="domain" description="A-kinase anchor protein 7-like phosphoesterase" evidence="2">
    <location>
        <begin position="34"/>
        <end position="167"/>
    </location>
</feature>